<keyword evidence="1" id="KW-0812">Transmembrane</keyword>
<protein>
    <submittedName>
        <fullName evidence="2">CDP-diglyceride synthetase</fullName>
    </submittedName>
</protein>
<name>A0A839QLI2_9MICC</name>
<dbReference type="RefSeq" id="WP_183509402.1">
    <property type="nucleotide sequence ID" value="NZ_BAABGK010000024.1"/>
</dbReference>
<evidence type="ECO:0000313" key="2">
    <source>
        <dbReference type="EMBL" id="MBB2994042.1"/>
    </source>
</evidence>
<accession>A0A839QLI2</accession>
<dbReference type="EMBL" id="JACHVS010000001">
    <property type="protein sequence ID" value="MBB2994042.1"/>
    <property type="molecule type" value="Genomic_DNA"/>
</dbReference>
<proteinExistence type="predicted"/>
<reference evidence="2 3" key="1">
    <citation type="submission" date="2020-08" db="EMBL/GenBank/DDBJ databases">
        <title>Sequencing the genomes of 1000 actinobacteria strains.</title>
        <authorList>
            <person name="Klenk H.-P."/>
        </authorList>
    </citation>
    <scope>NUCLEOTIDE SEQUENCE [LARGE SCALE GENOMIC DNA]</scope>
    <source>
        <strain evidence="2 3">DSM 22826</strain>
    </source>
</reference>
<gene>
    <name evidence="2" type="ORF">E9229_000233</name>
</gene>
<feature type="transmembrane region" description="Helical" evidence="1">
    <location>
        <begin position="28"/>
        <end position="52"/>
    </location>
</feature>
<evidence type="ECO:0000313" key="3">
    <source>
        <dbReference type="Proteomes" id="UP000523000"/>
    </source>
</evidence>
<keyword evidence="1" id="KW-1133">Transmembrane helix</keyword>
<comment type="caution">
    <text evidence="2">The sequence shown here is derived from an EMBL/GenBank/DDBJ whole genome shotgun (WGS) entry which is preliminary data.</text>
</comment>
<feature type="transmembrane region" description="Helical" evidence="1">
    <location>
        <begin position="72"/>
        <end position="92"/>
    </location>
</feature>
<dbReference type="AlphaFoldDB" id="A0A839QLI2"/>
<dbReference type="Proteomes" id="UP000523000">
    <property type="component" value="Unassembled WGS sequence"/>
</dbReference>
<keyword evidence="1" id="KW-0472">Membrane</keyword>
<organism evidence="2 3">
    <name type="scientific">Paeniglutamicibacter cryotolerans</name>
    <dbReference type="NCBI Taxonomy" id="670079"/>
    <lineage>
        <taxon>Bacteria</taxon>
        <taxon>Bacillati</taxon>
        <taxon>Actinomycetota</taxon>
        <taxon>Actinomycetes</taxon>
        <taxon>Micrococcales</taxon>
        <taxon>Micrococcaceae</taxon>
        <taxon>Paeniglutamicibacter</taxon>
    </lineage>
</organism>
<keyword evidence="3" id="KW-1185">Reference proteome</keyword>
<evidence type="ECO:0000256" key="1">
    <source>
        <dbReference type="SAM" id="Phobius"/>
    </source>
</evidence>
<sequence length="150" mass="15304">MVDSPAGGVGHGAGGPERAPRAVPARSWLGVAFALAIVATAALLFLPFYGGVSVSSNGGQSTETATLLQENSPVVLIVLAVPLLLTLLPLCPPPKSRRIVAVTCLVVLAAFVLVSLLTIGRFYLPALVVSLVSVLPRPGRPKGPPDPAGR</sequence>
<feature type="transmembrane region" description="Helical" evidence="1">
    <location>
        <begin position="99"/>
        <end position="124"/>
    </location>
</feature>